<sequence length="97" mass="10782">MSRDAGCRLRLADLCPHGRVYRIGEDLVSSATGKSRAQHTVSGQASVQELDMRTAPLATNRIFEEGIRVRFERILLVPLQARAVANTPSLGRLYFRS</sequence>
<dbReference type="Proteomes" id="UP001283361">
    <property type="component" value="Unassembled WGS sequence"/>
</dbReference>
<protein>
    <submittedName>
        <fullName evidence="1">Uncharacterized protein</fullName>
    </submittedName>
</protein>
<reference evidence="1" key="1">
    <citation type="journal article" date="2023" name="G3 (Bethesda)">
        <title>A reference genome for the long-term kleptoplast-retaining sea slug Elysia crispata morphotype clarki.</title>
        <authorList>
            <person name="Eastman K.E."/>
            <person name="Pendleton A.L."/>
            <person name="Shaikh M.A."/>
            <person name="Suttiyut T."/>
            <person name="Ogas R."/>
            <person name="Tomko P."/>
            <person name="Gavelis G."/>
            <person name="Widhalm J.R."/>
            <person name="Wisecaver J.H."/>
        </authorList>
    </citation>
    <scope>NUCLEOTIDE SEQUENCE</scope>
    <source>
        <strain evidence="1">ECLA1</strain>
    </source>
</reference>
<accession>A0AAE1AST0</accession>
<proteinExistence type="predicted"/>
<evidence type="ECO:0000313" key="2">
    <source>
        <dbReference type="Proteomes" id="UP001283361"/>
    </source>
</evidence>
<evidence type="ECO:0000313" key="1">
    <source>
        <dbReference type="EMBL" id="KAK3793233.1"/>
    </source>
</evidence>
<gene>
    <name evidence="1" type="ORF">RRG08_014555</name>
</gene>
<comment type="caution">
    <text evidence="1">The sequence shown here is derived from an EMBL/GenBank/DDBJ whole genome shotgun (WGS) entry which is preliminary data.</text>
</comment>
<organism evidence="1 2">
    <name type="scientific">Elysia crispata</name>
    <name type="common">lettuce slug</name>
    <dbReference type="NCBI Taxonomy" id="231223"/>
    <lineage>
        <taxon>Eukaryota</taxon>
        <taxon>Metazoa</taxon>
        <taxon>Spiralia</taxon>
        <taxon>Lophotrochozoa</taxon>
        <taxon>Mollusca</taxon>
        <taxon>Gastropoda</taxon>
        <taxon>Heterobranchia</taxon>
        <taxon>Euthyneura</taxon>
        <taxon>Panpulmonata</taxon>
        <taxon>Sacoglossa</taxon>
        <taxon>Placobranchoidea</taxon>
        <taxon>Plakobranchidae</taxon>
        <taxon>Elysia</taxon>
    </lineage>
</organism>
<dbReference type="EMBL" id="JAWDGP010001265">
    <property type="protein sequence ID" value="KAK3793233.1"/>
    <property type="molecule type" value="Genomic_DNA"/>
</dbReference>
<keyword evidence="2" id="KW-1185">Reference proteome</keyword>
<name>A0AAE1AST0_9GAST</name>
<dbReference type="AlphaFoldDB" id="A0AAE1AST0"/>